<dbReference type="GO" id="GO:0004848">
    <property type="term" value="F:ureidoglycolate hydrolase activity"/>
    <property type="evidence" value="ECO:0007669"/>
    <property type="project" value="InterPro"/>
</dbReference>
<dbReference type="InterPro" id="IPR007247">
    <property type="entry name" value="Ureidogly_lyase"/>
</dbReference>
<accession>A0A0S6W9P8</accession>
<evidence type="ECO:0000256" key="1">
    <source>
        <dbReference type="ARBA" id="ARBA00011738"/>
    </source>
</evidence>
<evidence type="ECO:0000256" key="2">
    <source>
        <dbReference type="ARBA" id="ARBA00022631"/>
    </source>
</evidence>
<dbReference type="STRING" id="1499967.U27_02018"/>
<proteinExistence type="predicted"/>
<keyword evidence="3" id="KW-0456">Lyase</keyword>
<sequence>MRTVQVKDLQVEAFLPFGFYANMIDPDTEKIGAPPIEFFRDMLQLELGNTGRVSFGVCRVEPRELIIDATEYHSTSGEGILPLDNDVLMYVAPATPPDEQVPLEKIEVFRVPQGTLVVLRPGVWHHGPFTTNGKPANMLIALPERLYANDCHVFKLEEQDQIKIDV</sequence>
<comment type="subunit">
    <text evidence="1">Homodimer.</text>
</comment>
<dbReference type="Gene3D" id="2.60.120.480">
    <property type="entry name" value="Ureidoglycolate hydrolase"/>
    <property type="match status" value="1"/>
</dbReference>
<evidence type="ECO:0000256" key="4">
    <source>
        <dbReference type="ARBA" id="ARBA00047684"/>
    </source>
</evidence>
<protein>
    <recommendedName>
        <fullName evidence="7">Ureidoglycolate hydrolase</fullName>
    </recommendedName>
</protein>
<dbReference type="GO" id="GO:0000256">
    <property type="term" value="P:allantoin catabolic process"/>
    <property type="evidence" value="ECO:0007669"/>
    <property type="project" value="InterPro"/>
</dbReference>
<dbReference type="AlphaFoldDB" id="A0A0S6W9P8"/>
<gene>
    <name evidence="5" type="ORF">U27_02018</name>
</gene>
<dbReference type="EMBL" id="DF820463">
    <property type="protein sequence ID" value="GAK55186.1"/>
    <property type="molecule type" value="Genomic_DNA"/>
</dbReference>
<keyword evidence="6" id="KW-1185">Reference proteome</keyword>
<evidence type="ECO:0008006" key="7">
    <source>
        <dbReference type="Google" id="ProtNLM"/>
    </source>
</evidence>
<organism evidence="5">
    <name type="scientific">Vecturithrix granuli</name>
    <dbReference type="NCBI Taxonomy" id="1499967"/>
    <lineage>
        <taxon>Bacteria</taxon>
        <taxon>Candidatus Moduliflexota</taxon>
        <taxon>Candidatus Vecturitrichia</taxon>
        <taxon>Candidatus Vecturitrichales</taxon>
        <taxon>Candidatus Vecturitrichaceae</taxon>
        <taxon>Candidatus Vecturithrix</taxon>
    </lineage>
</organism>
<dbReference type="GO" id="GO:0006144">
    <property type="term" value="P:purine nucleobase metabolic process"/>
    <property type="evidence" value="ECO:0007669"/>
    <property type="project" value="UniProtKB-KW"/>
</dbReference>
<evidence type="ECO:0000313" key="6">
    <source>
        <dbReference type="Proteomes" id="UP000030661"/>
    </source>
</evidence>
<keyword evidence="2" id="KW-0659">Purine metabolism</keyword>
<dbReference type="Pfam" id="PF04115">
    <property type="entry name" value="Ureidogly_lyase"/>
    <property type="match status" value="1"/>
</dbReference>
<dbReference type="InterPro" id="IPR024060">
    <property type="entry name" value="Ureidoglycolate_lyase_dom_sf"/>
</dbReference>
<dbReference type="GO" id="GO:0050385">
    <property type="term" value="F:ureidoglycolate lyase activity"/>
    <property type="evidence" value="ECO:0007669"/>
    <property type="project" value="UniProtKB-EC"/>
</dbReference>
<name>A0A0S6W9P8_VECG1</name>
<dbReference type="InterPro" id="IPR011051">
    <property type="entry name" value="RmlC_Cupin_sf"/>
</dbReference>
<evidence type="ECO:0000256" key="3">
    <source>
        <dbReference type="ARBA" id="ARBA00023239"/>
    </source>
</evidence>
<dbReference type="Proteomes" id="UP000030661">
    <property type="component" value="Unassembled WGS sequence"/>
</dbReference>
<dbReference type="SUPFAM" id="SSF51182">
    <property type="entry name" value="RmlC-like cupins"/>
    <property type="match status" value="1"/>
</dbReference>
<comment type="catalytic activity">
    <reaction evidence="4">
        <text>(S)-ureidoglycolate = urea + glyoxylate</text>
        <dbReference type="Rhea" id="RHEA:11304"/>
        <dbReference type="ChEBI" id="CHEBI:16199"/>
        <dbReference type="ChEBI" id="CHEBI:36655"/>
        <dbReference type="ChEBI" id="CHEBI:57296"/>
        <dbReference type="EC" id="4.3.2.3"/>
    </reaction>
</comment>
<reference evidence="5" key="1">
    <citation type="journal article" date="2015" name="PeerJ">
        <title>First genomic representation of candidate bacterial phylum KSB3 points to enhanced environmental sensing as a trigger of wastewater bulking.</title>
        <authorList>
            <person name="Sekiguchi Y."/>
            <person name="Ohashi A."/>
            <person name="Parks D.H."/>
            <person name="Yamauchi T."/>
            <person name="Tyson G.W."/>
            <person name="Hugenholtz P."/>
        </authorList>
    </citation>
    <scope>NUCLEOTIDE SEQUENCE [LARGE SCALE GENOMIC DNA]</scope>
</reference>
<evidence type="ECO:0000313" key="5">
    <source>
        <dbReference type="EMBL" id="GAK55186.1"/>
    </source>
</evidence>
<dbReference type="eggNOG" id="COG3194">
    <property type="taxonomic scope" value="Bacteria"/>
</dbReference>
<dbReference type="HOGENOM" id="CLU_135545_0_0_0"/>